<dbReference type="GO" id="GO:0030170">
    <property type="term" value="F:pyridoxal phosphate binding"/>
    <property type="evidence" value="ECO:0007669"/>
    <property type="project" value="InterPro"/>
</dbReference>
<dbReference type="Pfam" id="PF01053">
    <property type="entry name" value="Cys_Met_Meta_PP"/>
    <property type="match status" value="1"/>
</dbReference>
<dbReference type="PIRSF" id="PIRSF001434">
    <property type="entry name" value="CGS"/>
    <property type="match status" value="1"/>
</dbReference>
<dbReference type="InterPro" id="IPR015421">
    <property type="entry name" value="PyrdxlP-dep_Trfase_major"/>
</dbReference>
<dbReference type="GO" id="GO:0019346">
    <property type="term" value="P:transsulfuration"/>
    <property type="evidence" value="ECO:0007669"/>
    <property type="project" value="InterPro"/>
</dbReference>
<evidence type="ECO:0000256" key="1">
    <source>
        <dbReference type="ARBA" id="ARBA00001933"/>
    </source>
</evidence>
<evidence type="ECO:0000256" key="3">
    <source>
        <dbReference type="ARBA" id="ARBA00022898"/>
    </source>
</evidence>
<feature type="modified residue" description="N6-(pyridoxal phosphate)lysine" evidence="4">
    <location>
        <position position="196"/>
    </location>
</feature>
<dbReference type="Gene3D" id="3.40.640.10">
    <property type="entry name" value="Type I PLP-dependent aspartate aminotransferase-like (Major domain)"/>
    <property type="match status" value="1"/>
</dbReference>
<dbReference type="PANTHER" id="PTHR11808">
    <property type="entry name" value="TRANS-SULFURATION ENZYME FAMILY MEMBER"/>
    <property type="match status" value="1"/>
</dbReference>
<name>A0A2N0VLT4_9BACT</name>
<reference evidence="6 7" key="1">
    <citation type="submission" date="2017-11" db="EMBL/GenBank/DDBJ databases">
        <title>Rhodohalobacter 15182 sp. nov., isolated from a salt lake.</title>
        <authorList>
            <person name="Han S."/>
        </authorList>
    </citation>
    <scope>NUCLEOTIDE SEQUENCE [LARGE SCALE GENOMIC DNA]</scope>
    <source>
        <strain evidence="6 7">15182</strain>
    </source>
</reference>
<dbReference type="RefSeq" id="WP_101072648.1">
    <property type="nucleotide sequence ID" value="NZ_PISP01000001.1"/>
</dbReference>
<evidence type="ECO:0000313" key="6">
    <source>
        <dbReference type="EMBL" id="PKD45150.1"/>
    </source>
</evidence>
<keyword evidence="7" id="KW-1185">Reference proteome</keyword>
<proteinExistence type="inferred from homology"/>
<organism evidence="6 7">
    <name type="scientific">Rhodohalobacter barkolensis</name>
    <dbReference type="NCBI Taxonomy" id="2053187"/>
    <lineage>
        <taxon>Bacteria</taxon>
        <taxon>Pseudomonadati</taxon>
        <taxon>Balneolota</taxon>
        <taxon>Balneolia</taxon>
        <taxon>Balneolales</taxon>
        <taxon>Balneolaceae</taxon>
        <taxon>Rhodohalobacter</taxon>
    </lineage>
</organism>
<dbReference type="SUPFAM" id="SSF53383">
    <property type="entry name" value="PLP-dependent transferases"/>
    <property type="match status" value="1"/>
</dbReference>
<dbReference type="OrthoDB" id="634606at2"/>
<dbReference type="GO" id="GO:0005737">
    <property type="term" value="C:cytoplasm"/>
    <property type="evidence" value="ECO:0007669"/>
    <property type="project" value="TreeGrafter"/>
</dbReference>
<dbReference type="InterPro" id="IPR015422">
    <property type="entry name" value="PyrdxlP-dep_Trfase_small"/>
</dbReference>
<dbReference type="PANTHER" id="PTHR11808:SF15">
    <property type="entry name" value="CYSTATHIONINE GAMMA-LYASE"/>
    <property type="match status" value="1"/>
</dbReference>
<comment type="caution">
    <text evidence="6">The sequence shown here is derived from an EMBL/GenBank/DDBJ whole genome shotgun (WGS) entry which is preliminary data.</text>
</comment>
<gene>
    <name evidence="6" type="ORF">CWD77_06770</name>
</gene>
<keyword evidence="3 4" id="KW-0663">Pyridoxal phosphate</keyword>
<dbReference type="FunFam" id="3.40.640.10:FF:000046">
    <property type="entry name" value="Cystathionine gamma-lyase"/>
    <property type="match status" value="1"/>
</dbReference>
<evidence type="ECO:0000256" key="4">
    <source>
        <dbReference type="PIRSR" id="PIRSR001434-2"/>
    </source>
</evidence>
<sequence length="373" mass="41387">MRFETKAIHAGLEIENPSKSIIPPISPSTIYEIDAEGRDDSDLHYTRLGNPNRNQFEHLIATLEGGEVAAAFSSGIAAGMAVLQSLKPGDHIIVPEDIYAGNRKMIHKIMSRWGLKSSFIDMTDLQNIEDHINENTQLIWIETPSNPLMRITDITAVTRLAKKHGIRTVADNTWPTPVNQLPLELGVDLVLHSTSKYFGGHSDILGGALIAKKKDEWFEQIRLIQRMGGAVPSAQDCWMLSRSTRTLAYRMKGHNEHAEKVAQFLNDHPKVSKVIYPWLPSHPGHEIAKKQMKGFGGMVSFLVDTDQKEAIAIVGRSKLIKRATSLGGVESTWEHRQSSEGEGSVTPINLIRVSIGLEHPNDIIEDIDHALGK</sequence>
<dbReference type="InterPro" id="IPR000277">
    <property type="entry name" value="Cys/Met-Metab_PyrdxlP-dep_enz"/>
</dbReference>
<dbReference type="Gene3D" id="3.90.1150.10">
    <property type="entry name" value="Aspartate Aminotransferase, domain 1"/>
    <property type="match status" value="1"/>
</dbReference>
<protein>
    <submittedName>
        <fullName evidence="6">Cystathionine gamma-synthase</fullName>
    </submittedName>
</protein>
<dbReference type="EMBL" id="PISP01000001">
    <property type="protein sequence ID" value="PKD45150.1"/>
    <property type="molecule type" value="Genomic_DNA"/>
</dbReference>
<dbReference type="CDD" id="cd00614">
    <property type="entry name" value="CGS_like"/>
    <property type="match status" value="1"/>
</dbReference>
<accession>A0A2N0VLT4</accession>
<dbReference type="GO" id="GO:0019343">
    <property type="term" value="P:cysteine biosynthetic process via cystathionine"/>
    <property type="evidence" value="ECO:0007669"/>
    <property type="project" value="TreeGrafter"/>
</dbReference>
<comment type="cofactor">
    <cofactor evidence="1 5">
        <name>pyridoxal 5'-phosphate</name>
        <dbReference type="ChEBI" id="CHEBI:597326"/>
    </cofactor>
</comment>
<dbReference type="Proteomes" id="UP000233398">
    <property type="component" value="Unassembled WGS sequence"/>
</dbReference>
<dbReference type="InterPro" id="IPR015424">
    <property type="entry name" value="PyrdxlP-dep_Trfase"/>
</dbReference>
<comment type="similarity">
    <text evidence="2 5">Belongs to the trans-sulfuration enzymes family.</text>
</comment>
<evidence type="ECO:0000313" key="7">
    <source>
        <dbReference type="Proteomes" id="UP000233398"/>
    </source>
</evidence>
<evidence type="ECO:0000256" key="5">
    <source>
        <dbReference type="RuleBase" id="RU362118"/>
    </source>
</evidence>
<evidence type="ECO:0000256" key="2">
    <source>
        <dbReference type="ARBA" id="ARBA00009077"/>
    </source>
</evidence>
<dbReference type="GO" id="GO:0003962">
    <property type="term" value="F:cystathionine gamma-synthase activity"/>
    <property type="evidence" value="ECO:0007669"/>
    <property type="project" value="TreeGrafter"/>
</dbReference>
<dbReference type="GO" id="GO:0004123">
    <property type="term" value="F:cystathionine gamma-lyase activity"/>
    <property type="evidence" value="ECO:0007669"/>
    <property type="project" value="TreeGrafter"/>
</dbReference>
<dbReference type="AlphaFoldDB" id="A0A2N0VLT4"/>